<evidence type="ECO:0000313" key="3">
    <source>
        <dbReference type="Proteomes" id="UP000243876"/>
    </source>
</evidence>
<dbReference type="Gene3D" id="3.40.50.410">
    <property type="entry name" value="von Willebrand factor, type A domain"/>
    <property type="match status" value="1"/>
</dbReference>
<dbReference type="OrthoDB" id="301415at2759"/>
<organism evidence="2 3">
    <name type="scientific">Sporidiobolus salmonicolor</name>
    <name type="common">Yeast-like fungus</name>
    <name type="synonym">Sporobolomyces salmonicolor</name>
    <dbReference type="NCBI Taxonomy" id="5005"/>
    <lineage>
        <taxon>Eukaryota</taxon>
        <taxon>Fungi</taxon>
        <taxon>Dikarya</taxon>
        <taxon>Basidiomycota</taxon>
        <taxon>Pucciniomycotina</taxon>
        <taxon>Microbotryomycetes</taxon>
        <taxon>Sporidiobolales</taxon>
        <taxon>Sporidiobolaceae</taxon>
        <taxon>Sporobolomyces</taxon>
    </lineage>
</organism>
<proteinExistence type="predicted"/>
<evidence type="ECO:0000256" key="1">
    <source>
        <dbReference type="SAM" id="MobiDB-lite"/>
    </source>
</evidence>
<dbReference type="Proteomes" id="UP000243876">
    <property type="component" value="Unassembled WGS sequence"/>
</dbReference>
<evidence type="ECO:0000313" key="2">
    <source>
        <dbReference type="EMBL" id="CEQ42538.1"/>
    </source>
</evidence>
<feature type="region of interest" description="Disordered" evidence="1">
    <location>
        <begin position="318"/>
        <end position="372"/>
    </location>
</feature>
<gene>
    <name evidence="2" type="primary">SPOSA6832_04358</name>
</gene>
<dbReference type="InterPro" id="IPR052969">
    <property type="entry name" value="Thr-specific_kinase-like"/>
</dbReference>
<keyword evidence="3" id="KW-1185">Reference proteome</keyword>
<dbReference type="SUPFAM" id="SSF53300">
    <property type="entry name" value="vWA-like"/>
    <property type="match status" value="1"/>
</dbReference>
<feature type="compositionally biased region" description="Low complexity" evidence="1">
    <location>
        <begin position="318"/>
        <end position="329"/>
    </location>
</feature>
<accession>A0A0D6ERR5</accession>
<dbReference type="PANTHER" id="PTHR47763:SF1">
    <property type="entry name" value="DUF659 DOMAIN-CONTAINING PROTEIN"/>
    <property type="match status" value="1"/>
</dbReference>
<reference evidence="3" key="1">
    <citation type="submission" date="2015-02" db="EMBL/GenBank/DDBJ databases">
        <authorList>
            <person name="Gon?alves P."/>
        </authorList>
    </citation>
    <scope>NUCLEOTIDE SEQUENCE [LARGE SCALE GENOMIC DNA]</scope>
</reference>
<dbReference type="EMBL" id="CENE01000028">
    <property type="protein sequence ID" value="CEQ42538.1"/>
    <property type="molecule type" value="Genomic_DNA"/>
</dbReference>
<feature type="non-terminal residue" evidence="2">
    <location>
        <position position="1"/>
    </location>
</feature>
<sequence>MGSYISSATKNIELICENIVQSGRLPSAECLRIGLIAYRDYPPQDNSYITKSFAFTSSVPTMKDQLKSLYASGGGDGPEGVTAAIKAAMELDWRANAAKMCVLIADAPAHGIGEYGDGFPTGGPDGEDPLLLARQMATAGIPLVRFRYPPSPPLSLSRLLQMLTGVLPTEQFVVACEPALSGYQFGLDFFRALTIITSALLVPLTTASLLSHVIVGSALEHMDMERLIHEVGRAVAERVHAGMQTVDDVARELHERLLLRGEETKQLQFESIHRETLETKHNVEVFINAPDLQAAKPQLQKVRGSRFTEKYLQSRYQSSFARGSSSPASELLYPTLPPRPGASGSSSSAPSSFSSLASLGGGGTPSSPPRRVVSEFKPFAAGQGLSVADAPLGVGMENSEQAAKMSADEELAQSVELRFAGISLEQVRRLWLARENEGPGFDGTLTDPLFPRSHSQAKRITIASAWRTAPPRA</sequence>
<dbReference type="GO" id="GO:0004674">
    <property type="term" value="F:protein serine/threonine kinase activity"/>
    <property type="evidence" value="ECO:0007669"/>
    <property type="project" value="TreeGrafter"/>
</dbReference>
<feature type="compositionally biased region" description="Low complexity" evidence="1">
    <location>
        <begin position="341"/>
        <end position="358"/>
    </location>
</feature>
<name>A0A0D6ERR5_SPOSA</name>
<protein>
    <submittedName>
        <fullName evidence="2">SPOSA6832_04358-mRNA-1:cds</fullName>
    </submittedName>
</protein>
<dbReference type="GO" id="GO:0005737">
    <property type="term" value="C:cytoplasm"/>
    <property type="evidence" value="ECO:0007669"/>
    <property type="project" value="TreeGrafter"/>
</dbReference>
<dbReference type="PANTHER" id="PTHR47763">
    <property type="entry name" value="ALPHA-PROTEIN KINASE VWKA"/>
    <property type="match status" value="1"/>
</dbReference>
<dbReference type="AlphaFoldDB" id="A0A0D6ERR5"/>
<dbReference type="InterPro" id="IPR036465">
    <property type="entry name" value="vWFA_dom_sf"/>
</dbReference>